<evidence type="ECO:0000256" key="2">
    <source>
        <dbReference type="ARBA" id="ARBA00022679"/>
    </source>
</evidence>
<dbReference type="Gene3D" id="3.40.50.150">
    <property type="entry name" value="Vaccinia Virus protein VP39"/>
    <property type="match status" value="1"/>
</dbReference>
<dbReference type="InterPro" id="IPR002935">
    <property type="entry name" value="SAM_O-MeTrfase"/>
</dbReference>
<dbReference type="PANTHER" id="PTHR10509">
    <property type="entry name" value="O-METHYLTRANSFERASE-RELATED"/>
    <property type="match status" value="1"/>
</dbReference>
<gene>
    <name evidence="4" type="ORF">HNQ59_002645</name>
</gene>
<keyword evidence="5" id="KW-1185">Reference proteome</keyword>
<dbReference type="GO" id="GO:0008171">
    <property type="term" value="F:O-methyltransferase activity"/>
    <property type="evidence" value="ECO:0007669"/>
    <property type="project" value="InterPro"/>
</dbReference>
<evidence type="ECO:0000256" key="3">
    <source>
        <dbReference type="ARBA" id="ARBA00022691"/>
    </source>
</evidence>
<dbReference type="RefSeq" id="WP_184040062.1">
    <property type="nucleotide sequence ID" value="NZ_JACHHY010000016.1"/>
</dbReference>
<dbReference type="GO" id="GO:0008757">
    <property type="term" value="F:S-adenosylmethionine-dependent methyltransferase activity"/>
    <property type="evidence" value="ECO:0007669"/>
    <property type="project" value="TreeGrafter"/>
</dbReference>
<accession>A0A840MJG9</accession>
<protein>
    <submittedName>
        <fullName evidence="4">Putative O-methyltransferase YrrM</fullName>
    </submittedName>
</protein>
<evidence type="ECO:0000313" key="5">
    <source>
        <dbReference type="Proteomes" id="UP000575898"/>
    </source>
</evidence>
<keyword evidence="3" id="KW-0949">S-adenosyl-L-methionine</keyword>
<comment type="caution">
    <text evidence="4">The sequence shown here is derived from an EMBL/GenBank/DDBJ whole genome shotgun (WGS) entry which is preliminary data.</text>
</comment>
<dbReference type="GO" id="GO:0032259">
    <property type="term" value="P:methylation"/>
    <property type="evidence" value="ECO:0007669"/>
    <property type="project" value="UniProtKB-KW"/>
</dbReference>
<dbReference type="SUPFAM" id="SSF53335">
    <property type="entry name" value="S-adenosyl-L-methionine-dependent methyltransferases"/>
    <property type="match status" value="1"/>
</dbReference>
<name>A0A840MJG9_9PROT</name>
<dbReference type="AlphaFoldDB" id="A0A840MJG9"/>
<sequence>MNRTLAMTETLHAYLMQVGVRESDIARRLREETAQHRLAKMQIAPEQGQIMSLLAKLIGAKRTIEIGVFTGYSALVMAQALPEDGEIVACDVSDTFTDIAHRYWTEAGVASRIRLHLQPAQITLDALLAAGEHGRFDMAFIDADKPGYAAYYESCLQLIRQGGLILLDNMFLNGRVAQAPALDETPGIDAIRRLNAFLQQDERIDYSLLPIGDGLTVCRKR</sequence>
<dbReference type="InterPro" id="IPR029063">
    <property type="entry name" value="SAM-dependent_MTases_sf"/>
</dbReference>
<dbReference type="CDD" id="cd02440">
    <property type="entry name" value="AdoMet_MTases"/>
    <property type="match status" value="1"/>
</dbReference>
<dbReference type="PROSITE" id="PS51682">
    <property type="entry name" value="SAM_OMT_I"/>
    <property type="match status" value="1"/>
</dbReference>
<reference evidence="4 5" key="1">
    <citation type="submission" date="2020-08" db="EMBL/GenBank/DDBJ databases">
        <title>Genomic Encyclopedia of Type Strains, Phase IV (KMG-IV): sequencing the most valuable type-strain genomes for metagenomic binning, comparative biology and taxonomic classification.</title>
        <authorList>
            <person name="Goeker M."/>
        </authorList>
    </citation>
    <scope>NUCLEOTIDE SEQUENCE [LARGE SCALE GENOMIC DNA]</scope>
    <source>
        <strain evidence="4 5">DSM 27165</strain>
    </source>
</reference>
<dbReference type="Proteomes" id="UP000575898">
    <property type="component" value="Unassembled WGS sequence"/>
</dbReference>
<evidence type="ECO:0000256" key="1">
    <source>
        <dbReference type="ARBA" id="ARBA00022603"/>
    </source>
</evidence>
<dbReference type="PANTHER" id="PTHR10509:SF14">
    <property type="entry name" value="CAFFEOYL-COA O-METHYLTRANSFERASE 3-RELATED"/>
    <property type="match status" value="1"/>
</dbReference>
<dbReference type="InterPro" id="IPR050362">
    <property type="entry name" value="Cation-dep_OMT"/>
</dbReference>
<dbReference type="EMBL" id="JACHHY010000016">
    <property type="protein sequence ID" value="MBB5019344.1"/>
    <property type="molecule type" value="Genomic_DNA"/>
</dbReference>
<keyword evidence="1 4" id="KW-0489">Methyltransferase</keyword>
<proteinExistence type="predicted"/>
<evidence type="ECO:0000313" key="4">
    <source>
        <dbReference type="EMBL" id="MBB5019344.1"/>
    </source>
</evidence>
<keyword evidence="2 4" id="KW-0808">Transferase</keyword>
<organism evidence="4 5">
    <name type="scientific">Chitinivorax tropicus</name>
    <dbReference type="NCBI Taxonomy" id="714531"/>
    <lineage>
        <taxon>Bacteria</taxon>
        <taxon>Pseudomonadati</taxon>
        <taxon>Pseudomonadota</taxon>
        <taxon>Betaproteobacteria</taxon>
        <taxon>Chitinivorax</taxon>
    </lineage>
</organism>
<dbReference type="Pfam" id="PF01596">
    <property type="entry name" value="Methyltransf_3"/>
    <property type="match status" value="1"/>
</dbReference>